<dbReference type="CDD" id="cd00156">
    <property type="entry name" value="REC"/>
    <property type="match status" value="1"/>
</dbReference>
<comment type="caution">
    <text evidence="1">Lacks conserved residue(s) required for the propagation of feature annotation.</text>
</comment>
<dbReference type="PROSITE" id="PS50110">
    <property type="entry name" value="RESPONSE_REGULATORY"/>
    <property type="match status" value="1"/>
</dbReference>
<evidence type="ECO:0000256" key="1">
    <source>
        <dbReference type="PROSITE-ProRule" id="PRU00169"/>
    </source>
</evidence>
<evidence type="ECO:0000313" key="3">
    <source>
        <dbReference type="EMBL" id="MBK1661852.1"/>
    </source>
</evidence>
<dbReference type="Pfam" id="PF00072">
    <property type="entry name" value="Response_reg"/>
    <property type="match status" value="1"/>
</dbReference>
<protein>
    <recommendedName>
        <fullName evidence="2">Response regulatory domain-containing protein</fullName>
    </recommendedName>
</protein>
<dbReference type="Proteomes" id="UP000697995">
    <property type="component" value="Unassembled WGS sequence"/>
</dbReference>
<gene>
    <name evidence="3" type="ORF">CKO45_27040</name>
</gene>
<accession>A0ABS1D6G1</accession>
<evidence type="ECO:0000313" key="4">
    <source>
        <dbReference type="Proteomes" id="UP000697995"/>
    </source>
</evidence>
<dbReference type="SMART" id="SM00448">
    <property type="entry name" value="REC"/>
    <property type="match status" value="1"/>
</dbReference>
<organism evidence="3 4">
    <name type="scientific">Paracraurococcus ruber</name>
    <dbReference type="NCBI Taxonomy" id="77675"/>
    <lineage>
        <taxon>Bacteria</taxon>
        <taxon>Pseudomonadati</taxon>
        <taxon>Pseudomonadota</taxon>
        <taxon>Alphaproteobacteria</taxon>
        <taxon>Acetobacterales</taxon>
        <taxon>Roseomonadaceae</taxon>
        <taxon>Paracraurococcus</taxon>
    </lineage>
</organism>
<name>A0ABS1D6G1_9PROT</name>
<dbReference type="EMBL" id="NRSG01000388">
    <property type="protein sequence ID" value="MBK1661852.1"/>
    <property type="molecule type" value="Genomic_DNA"/>
</dbReference>
<dbReference type="Gene3D" id="3.40.50.2300">
    <property type="match status" value="1"/>
</dbReference>
<sequence>MVGSAQPVALIVENEAALCLLTDDLLTAEGFDTVFADDEDDAAFQALAAGQIAVAVVSLRLHGALAGRRVIQRLRQHAPGLPVVVMTGYDKKAPQADLRGVGGPTVRLHKPGAYEELAPVSLAVIDRARRGEAPMYGRRRDDIT</sequence>
<dbReference type="InterPro" id="IPR011006">
    <property type="entry name" value="CheY-like_superfamily"/>
</dbReference>
<comment type="caution">
    <text evidence="3">The sequence shown here is derived from an EMBL/GenBank/DDBJ whole genome shotgun (WGS) entry which is preliminary data.</text>
</comment>
<proteinExistence type="predicted"/>
<dbReference type="SUPFAM" id="SSF52172">
    <property type="entry name" value="CheY-like"/>
    <property type="match status" value="1"/>
</dbReference>
<keyword evidence="4" id="KW-1185">Reference proteome</keyword>
<dbReference type="InterPro" id="IPR001789">
    <property type="entry name" value="Sig_transdc_resp-reg_receiver"/>
</dbReference>
<dbReference type="RefSeq" id="WP_133221264.1">
    <property type="nucleotide sequence ID" value="NZ_NRSG01000388.1"/>
</dbReference>
<evidence type="ECO:0000259" key="2">
    <source>
        <dbReference type="PROSITE" id="PS50110"/>
    </source>
</evidence>
<reference evidence="3 4" key="1">
    <citation type="journal article" date="2020" name="Microorganisms">
        <title>Osmotic Adaptation and Compatible Solute Biosynthesis of Phototrophic Bacteria as Revealed from Genome Analyses.</title>
        <authorList>
            <person name="Imhoff J.F."/>
            <person name="Rahn T."/>
            <person name="Kunzel S."/>
            <person name="Keller A."/>
            <person name="Neulinger S.C."/>
        </authorList>
    </citation>
    <scope>NUCLEOTIDE SEQUENCE [LARGE SCALE GENOMIC DNA]</scope>
    <source>
        <strain evidence="3 4">DSM 15382</strain>
    </source>
</reference>
<feature type="domain" description="Response regulatory" evidence="2">
    <location>
        <begin position="8"/>
        <end position="125"/>
    </location>
</feature>